<dbReference type="Gene3D" id="3.40.50.720">
    <property type="entry name" value="NAD(P)-binding Rossmann-like Domain"/>
    <property type="match status" value="1"/>
</dbReference>
<evidence type="ECO:0000259" key="5">
    <source>
        <dbReference type="Pfam" id="PF03446"/>
    </source>
</evidence>
<dbReference type="GO" id="GO:0004616">
    <property type="term" value="F:phosphogluconate dehydrogenase (decarboxylating) activity"/>
    <property type="evidence" value="ECO:0007669"/>
    <property type="project" value="InterPro"/>
</dbReference>
<gene>
    <name evidence="6" type="ORF">JF75_04330</name>
</gene>
<sequence>MKIYMIGLGKMGLNLAMNMKRNHYQITGFDISSKALSNANNKGINTISDLKLIATDKKAKVIWVMLPPGEITNDTLKKLESILFKDDIVIDGGNSDYHDSIKRADEFKQKGIPFLDIGTSGGTYGALHGANFMVGGSESAYKKIAPLLKSISATNGLLYCGKSGSGHYLKIIHNAILHSELEVLGEGFSLLHASPFNYNLEEVASAWNKSAVIRGWLMKLMSEIFKNDAKLSDVNTTIHSSSAAIEAMKSAFDLNVPVPMFGVTLTMRQRTQTTDTYSARVINSLRKEIGGYNEKK</sequence>
<dbReference type="EMBL" id="JXLH01000006">
    <property type="protein sequence ID" value="KJY59396.1"/>
    <property type="molecule type" value="Genomic_DNA"/>
</dbReference>
<dbReference type="RefSeq" id="WP_046331660.1">
    <property type="nucleotide sequence ID" value="NZ_JBHTBO010000020.1"/>
</dbReference>
<dbReference type="PANTHER" id="PTHR11811">
    <property type="entry name" value="6-PHOSPHOGLUCONATE DEHYDROGENASE"/>
    <property type="match status" value="1"/>
</dbReference>
<dbReference type="GO" id="GO:0006098">
    <property type="term" value="P:pentose-phosphate shunt"/>
    <property type="evidence" value="ECO:0007669"/>
    <property type="project" value="InterPro"/>
</dbReference>
<dbReference type="InterPro" id="IPR013328">
    <property type="entry name" value="6PGD_dom2"/>
</dbReference>
<name>A0A0F4LP69_9LACO</name>
<dbReference type="OrthoDB" id="9804542at2"/>
<dbReference type="GO" id="GO:0050661">
    <property type="term" value="F:NADP binding"/>
    <property type="evidence" value="ECO:0007669"/>
    <property type="project" value="InterPro"/>
</dbReference>
<comment type="caution">
    <text evidence="6">The sequence shown here is derived from an EMBL/GenBank/DDBJ whole genome shotgun (WGS) entry which is preliminary data.</text>
</comment>
<dbReference type="Pfam" id="PF00393">
    <property type="entry name" value="6PGD"/>
    <property type="match status" value="1"/>
</dbReference>
<proteinExistence type="inferred from homology"/>
<comment type="similarity">
    <text evidence="1">Belongs to the 6-phosphogluconate dehydrogenase family.</text>
</comment>
<dbReference type="Gene3D" id="1.10.1040.10">
    <property type="entry name" value="N-(1-d-carboxylethyl)-l-norvaline Dehydrogenase, domain 2"/>
    <property type="match status" value="1"/>
</dbReference>
<dbReference type="AlphaFoldDB" id="A0A0F4LP69"/>
<evidence type="ECO:0000259" key="4">
    <source>
        <dbReference type="Pfam" id="PF00393"/>
    </source>
</evidence>
<dbReference type="InterPro" id="IPR006114">
    <property type="entry name" value="6PGDH_C"/>
</dbReference>
<dbReference type="Pfam" id="PF03446">
    <property type="entry name" value="NAD_binding_2"/>
    <property type="match status" value="1"/>
</dbReference>
<dbReference type="InterPro" id="IPR006115">
    <property type="entry name" value="6PGDH_NADP-bd"/>
</dbReference>
<dbReference type="SUPFAM" id="SSF51735">
    <property type="entry name" value="NAD(P)-binding Rossmann-fold domains"/>
    <property type="match status" value="1"/>
</dbReference>
<dbReference type="STRING" id="1218506.JF75_04330"/>
<evidence type="ECO:0000313" key="7">
    <source>
        <dbReference type="Proteomes" id="UP000033612"/>
    </source>
</evidence>
<keyword evidence="2" id="KW-0560">Oxidoreductase</keyword>
<keyword evidence="3" id="KW-0311">Gluconate utilization</keyword>
<evidence type="ECO:0000256" key="1">
    <source>
        <dbReference type="ARBA" id="ARBA00008419"/>
    </source>
</evidence>
<dbReference type="Proteomes" id="UP000033612">
    <property type="component" value="Unassembled WGS sequence"/>
</dbReference>
<evidence type="ECO:0000256" key="3">
    <source>
        <dbReference type="ARBA" id="ARBA00023064"/>
    </source>
</evidence>
<organism evidence="6 7">
    <name type="scientific">Lactobacillus kimbladii</name>
    <dbReference type="NCBI Taxonomy" id="1218506"/>
    <lineage>
        <taxon>Bacteria</taxon>
        <taxon>Bacillati</taxon>
        <taxon>Bacillota</taxon>
        <taxon>Bacilli</taxon>
        <taxon>Lactobacillales</taxon>
        <taxon>Lactobacillaceae</taxon>
        <taxon>Lactobacillus</taxon>
    </lineage>
</organism>
<dbReference type="InterPro" id="IPR008927">
    <property type="entry name" value="6-PGluconate_DH-like_C_sf"/>
</dbReference>
<dbReference type="PATRIC" id="fig|1218506.3.peg.479"/>
<evidence type="ECO:0000313" key="6">
    <source>
        <dbReference type="EMBL" id="KJY59396.1"/>
    </source>
</evidence>
<accession>A0A0F4LP69</accession>
<dbReference type="SUPFAM" id="SSF48179">
    <property type="entry name" value="6-phosphogluconate dehydrogenase C-terminal domain-like"/>
    <property type="match status" value="1"/>
</dbReference>
<dbReference type="PRINTS" id="PR00076">
    <property type="entry name" value="6PGDHDRGNASE"/>
</dbReference>
<evidence type="ECO:0000256" key="2">
    <source>
        <dbReference type="ARBA" id="ARBA00023002"/>
    </source>
</evidence>
<dbReference type="InterPro" id="IPR006183">
    <property type="entry name" value="Pgluconate_DH"/>
</dbReference>
<feature type="domain" description="6-phosphogluconate dehydrogenase C-terminal" evidence="4">
    <location>
        <begin position="166"/>
        <end position="275"/>
    </location>
</feature>
<dbReference type="NCBIfam" id="NF007161">
    <property type="entry name" value="PRK09599.1"/>
    <property type="match status" value="1"/>
</dbReference>
<reference evidence="6 7" key="1">
    <citation type="submission" date="2015-01" db="EMBL/GenBank/DDBJ databases">
        <title>Comparative genomics of the lactic acid bacteria isolated from the honey bee gut.</title>
        <authorList>
            <person name="Ellegaard K.M."/>
            <person name="Tamarit D."/>
            <person name="Javelind E."/>
            <person name="Olofsson T."/>
            <person name="Andersson S.G."/>
            <person name="Vasquez A."/>
        </authorList>
    </citation>
    <scope>NUCLEOTIDE SEQUENCE [LARGE SCALE GENOMIC DNA]</scope>
    <source>
        <strain evidence="6 7">Hma2</strain>
    </source>
</reference>
<dbReference type="InterPro" id="IPR036291">
    <property type="entry name" value="NAD(P)-bd_dom_sf"/>
</dbReference>
<dbReference type="GO" id="GO:0019521">
    <property type="term" value="P:D-gluconate metabolic process"/>
    <property type="evidence" value="ECO:0007669"/>
    <property type="project" value="UniProtKB-KW"/>
</dbReference>
<dbReference type="HOGENOM" id="CLU_024540_0_0_9"/>
<keyword evidence="7" id="KW-1185">Reference proteome</keyword>
<feature type="domain" description="6-phosphogluconate dehydrogenase NADP-binding" evidence="5">
    <location>
        <begin position="2"/>
        <end position="153"/>
    </location>
</feature>
<protein>
    <submittedName>
        <fullName evidence="6">6-phosphogluconate dehydrogenase related protein</fullName>
    </submittedName>
</protein>